<gene>
    <name evidence="1" type="ORF">MRZ06_01535</name>
</gene>
<dbReference type="RefSeq" id="WP_243366051.1">
    <property type="nucleotide sequence ID" value="NZ_CP094348.1"/>
</dbReference>
<keyword evidence="2" id="KW-1185">Reference proteome</keyword>
<protein>
    <submittedName>
        <fullName evidence="1">Uncharacterized protein</fullName>
    </submittedName>
</protein>
<evidence type="ECO:0000313" key="1">
    <source>
        <dbReference type="EMBL" id="UOB20795.1"/>
    </source>
</evidence>
<dbReference type="EMBL" id="CP094348">
    <property type="protein sequence ID" value="UOB20795.1"/>
    <property type="molecule type" value="Genomic_DNA"/>
</dbReference>
<proteinExistence type="predicted"/>
<organism evidence="1 2">
    <name type="scientific">Macrococcus armenti</name>
    <dbReference type="NCBI Taxonomy" id="2875764"/>
    <lineage>
        <taxon>Bacteria</taxon>
        <taxon>Bacillati</taxon>
        <taxon>Bacillota</taxon>
        <taxon>Bacilli</taxon>
        <taxon>Bacillales</taxon>
        <taxon>Staphylococcaceae</taxon>
        <taxon>Macrococcus</taxon>
    </lineage>
</organism>
<dbReference type="SUPFAM" id="SSF161219">
    <property type="entry name" value="CHY zinc finger-like"/>
    <property type="match status" value="1"/>
</dbReference>
<dbReference type="InterPro" id="IPR037274">
    <property type="entry name" value="Znf_CHY_sf"/>
</dbReference>
<dbReference type="Proteomes" id="UP000830343">
    <property type="component" value="Chromosome"/>
</dbReference>
<reference evidence="1" key="2">
    <citation type="submission" date="2022-04" db="EMBL/GenBank/DDBJ databases">
        <title>Antimicrobial genetic elements in methicillin-resistant Macrococcus armenti.</title>
        <authorList>
            <person name="Keller J.E."/>
            <person name="Schwendener S."/>
            <person name="Pantucek R."/>
            <person name="Perreten V."/>
        </authorList>
    </citation>
    <scope>NUCLEOTIDE SEQUENCE</scope>
    <source>
        <strain evidence="1">CCM 2609</strain>
    </source>
</reference>
<name>A0ABY3ZV67_9STAP</name>
<reference evidence="1" key="1">
    <citation type="submission" date="2022-03" db="EMBL/GenBank/DDBJ databases">
        <authorList>
            <person name="Vrbovska V."/>
            <person name="Kovarovic V."/>
            <person name="Botka T."/>
            <person name="Pantucek R."/>
        </authorList>
    </citation>
    <scope>NUCLEOTIDE SEQUENCE</scope>
    <source>
        <strain evidence="1">CCM 2609</strain>
    </source>
</reference>
<evidence type="ECO:0000313" key="2">
    <source>
        <dbReference type="Proteomes" id="UP000830343"/>
    </source>
</evidence>
<sequence length="51" mass="6189">MYKCINLDKKGRCAHYNKFEDIVSYQFPNDNAFYPCHKCYEAIHHHHTDNK</sequence>
<accession>A0ABY3ZV67</accession>